<protein>
    <submittedName>
        <fullName evidence="1">Uncharacterized protein</fullName>
    </submittedName>
</protein>
<reference evidence="1" key="1">
    <citation type="submission" date="2022-08" db="EMBL/GenBank/DDBJ databases">
        <authorList>
            <consortium name="DOE Joint Genome Institute"/>
            <person name="Min B."/>
            <person name="Riley R."/>
            <person name="Sierra-Patev S."/>
            <person name="Naranjo-Ortiz M."/>
            <person name="Looney B."/>
            <person name="Konkel Z."/>
            <person name="Slot J.C."/>
            <person name="Sakamoto Y."/>
            <person name="Steenwyk J.L."/>
            <person name="Rokas A."/>
            <person name="Carro J."/>
            <person name="Camarero S."/>
            <person name="Ferreira P."/>
            <person name="Molpeceres G."/>
            <person name="Ruiz-Duenas F.J."/>
            <person name="Serrano A."/>
            <person name="Henrissat B."/>
            <person name="Drula E."/>
            <person name="Hughes K.W."/>
            <person name="Mata J.L."/>
            <person name="Ishikawa N.K."/>
            <person name="Vargas-Isla R."/>
            <person name="Ushijima S."/>
            <person name="Smith C.A."/>
            <person name="Ahrendt S."/>
            <person name="Andreopoulos W."/>
            <person name="He G."/>
            <person name="Labutti K."/>
            <person name="Lipzen A."/>
            <person name="Ng V."/>
            <person name="Sandor L."/>
            <person name="Barry K."/>
            <person name="Martinez A.T."/>
            <person name="Xiao Y."/>
            <person name="Gibbons J.G."/>
            <person name="Terashima K."/>
            <person name="Hibbett D.S."/>
            <person name="Grigoriev I.V."/>
        </authorList>
    </citation>
    <scope>NUCLEOTIDE SEQUENCE</scope>
    <source>
        <strain evidence="1">TFB9207</strain>
    </source>
</reference>
<evidence type="ECO:0000313" key="1">
    <source>
        <dbReference type="EMBL" id="KAJ3841896.1"/>
    </source>
</evidence>
<sequence length="293" mass="33250">MNNGWYPRLHDLSQLSDAEINCVAREILHHSFKVRHTYEASLIEPSSAADLRRFEENPGSNGPDLCSLRLDHTATAKSSTWNQAVVRILSAQARSATFSGPGSTVTTVEWESLFEARIDRIIKDSRNLTKLGTSKIEKTRRTTRKITRRRHIANTMTAWYRSEGDQEGLQFWSYISDSLNLLTYEGMSDEETGFDEDSGESLKFVLKPLYRHEDFGLLFKYVDSVPASYPDLFHRTGTKRWKRVATPFYTAREAPAHLPSSFFRDGYTPQSSTALIHNLPGPTTYLSYAGIGI</sequence>
<name>A0AA38PG09_9AGAR</name>
<accession>A0AA38PG09</accession>
<evidence type="ECO:0000313" key="2">
    <source>
        <dbReference type="Proteomes" id="UP001163846"/>
    </source>
</evidence>
<dbReference type="Proteomes" id="UP001163846">
    <property type="component" value="Unassembled WGS sequence"/>
</dbReference>
<dbReference type="AlphaFoldDB" id="A0AA38PG09"/>
<organism evidence="1 2">
    <name type="scientific">Lentinula raphanica</name>
    <dbReference type="NCBI Taxonomy" id="153919"/>
    <lineage>
        <taxon>Eukaryota</taxon>
        <taxon>Fungi</taxon>
        <taxon>Dikarya</taxon>
        <taxon>Basidiomycota</taxon>
        <taxon>Agaricomycotina</taxon>
        <taxon>Agaricomycetes</taxon>
        <taxon>Agaricomycetidae</taxon>
        <taxon>Agaricales</taxon>
        <taxon>Marasmiineae</taxon>
        <taxon>Omphalotaceae</taxon>
        <taxon>Lentinula</taxon>
    </lineage>
</organism>
<dbReference type="EMBL" id="MU806024">
    <property type="protein sequence ID" value="KAJ3841896.1"/>
    <property type="molecule type" value="Genomic_DNA"/>
</dbReference>
<gene>
    <name evidence="1" type="ORF">F5878DRAFT_437991</name>
</gene>
<proteinExistence type="predicted"/>
<comment type="caution">
    <text evidence="1">The sequence shown here is derived from an EMBL/GenBank/DDBJ whole genome shotgun (WGS) entry which is preliminary data.</text>
</comment>
<keyword evidence="2" id="KW-1185">Reference proteome</keyword>